<evidence type="ECO:0000259" key="11">
    <source>
        <dbReference type="Pfam" id="PF24105"/>
    </source>
</evidence>
<keyword evidence="8" id="KW-0539">Nucleus</keyword>
<evidence type="ECO:0000256" key="9">
    <source>
        <dbReference type="PROSITE-ProRule" id="PRU00221"/>
    </source>
</evidence>
<dbReference type="OrthoDB" id="71227at2759"/>
<feature type="compositionally biased region" description="Polar residues" evidence="10">
    <location>
        <begin position="561"/>
        <end position="586"/>
    </location>
</feature>
<dbReference type="InterPro" id="IPR015943">
    <property type="entry name" value="WD40/YVTN_repeat-like_dom_sf"/>
</dbReference>
<dbReference type="InterPro" id="IPR001680">
    <property type="entry name" value="WD40_rpt"/>
</dbReference>
<gene>
    <name evidence="12" type="ORF">Fcan01_06272</name>
</gene>
<evidence type="ECO:0000256" key="4">
    <source>
        <dbReference type="ARBA" id="ARBA00022737"/>
    </source>
</evidence>
<feature type="repeat" description="WD" evidence="9">
    <location>
        <begin position="64"/>
        <end position="96"/>
    </location>
</feature>
<feature type="repeat" description="WD" evidence="9">
    <location>
        <begin position="114"/>
        <end position="155"/>
    </location>
</feature>
<feature type="region of interest" description="Disordered" evidence="10">
    <location>
        <begin position="287"/>
        <end position="321"/>
    </location>
</feature>
<dbReference type="PROSITE" id="PS50082">
    <property type="entry name" value="WD_REPEATS_2"/>
    <property type="match status" value="2"/>
</dbReference>
<feature type="region of interest" description="Disordered" evidence="10">
    <location>
        <begin position="688"/>
        <end position="828"/>
    </location>
</feature>
<dbReference type="STRING" id="158441.A0A226EPH6"/>
<dbReference type="PANTHER" id="PTHR15271">
    <property type="entry name" value="CHROMATIN ASSEMBLY FACTOR 1 SUBUNIT B"/>
    <property type="match status" value="1"/>
</dbReference>
<evidence type="ECO:0000313" key="12">
    <source>
        <dbReference type="EMBL" id="OXA59047.1"/>
    </source>
</evidence>
<dbReference type="SUPFAM" id="SSF50978">
    <property type="entry name" value="WD40 repeat-like"/>
    <property type="match status" value="1"/>
</dbReference>
<name>A0A226EPH6_FOLCA</name>
<feature type="domain" description="CAF1B/HIR1 beta-propeller" evidence="11">
    <location>
        <begin position="1"/>
        <end position="203"/>
    </location>
</feature>
<comment type="similarity">
    <text evidence="2">Belongs to the WD repeat HIR1 family.</text>
</comment>
<dbReference type="OMA" id="WISADIQ"/>
<dbReference type="EMBL" id="LNIX01000002">
    <property type="protein sequence ID" value="OXA59047.1"/>
    <property type="molecule type" value="Genomic_DNA"/>
</dbReference>
<feature type="region of interest" description="Disordered" evidence="10">
    <location>
        <begin position="493"/>
        <end position="529"/>
    </location>
</feature>
<sequence length="828" mass="91104">MRVVIPQIAWHNRDPVLSVDFDPTTKGDADFYRIASGGGDCQVLVWHLKAADTLKPELTCVAELKRHEKPLNIVRFSPDGSYIATGGDDAYIILWNRGEKTTENEENWQFEKSMRKHIEDVSDLCWSPDGLFLISGSIDNSAVYWDVKKGQALHVWSEKEHTGFVHGVAYDPLHEFAATMCIDRNLRFFDLKTKKTTHKALKYPDDWISADIQNKLDNVEKENNVPVSGLAQDATTEVQQEVPVTKKAPAFVNRLFQDEFLPTFCRRLSFSPRGELLLVPGGLLPPGQTTSGSLNMSEAMDNEEKTSSADESDKKKDKKVKKKTTSVNNSIIVFCRHSWTNPCAVIPTLDSYSIATRFCPIYFNKYRKSVSYGIVHPKKNERSFSCIGRIATQKDDKHALMKMPYRLVYAVATNDTVLIGDTASSSPLAVIRNIHLARISDITWAANGLALIVSSTDGYCSIITFEKGELGDEFTVEADNPFPVLTRDCFPILPLEPKPEKQSKKKTPKPKPDAKTAKDKETKPLIKKKPVVQSNKITTLFDNIAASSSSSSPAGPKKVISTMSSNPTEQSPSTQDQLSKQTDNNESASSTPTSKSKRKTFMDAWVKKTPKAEAIEPSATSGGDDSSSKQQSQPEVIVLDENSEPESCDGTEKVPATDSSVSNSTVKYPMTPPLTAKPIAVRRLSTTMVSPLVTSPNAPQKRKQGDLTPEEQHRLLTGPIKFRRVMEESMPIMESSNSSATDDGNSLSAENKHKSENSITSARIISVSETVPSLTTNISEISASPKVTDPNCPPSPVSSGSSSSARPPRRITLTTLPQATKSNFGKLD</sequence>
<reference evidence="12 13" key="1">
    <citation type="submission" date="2015-12" db="EMBL/GenBank/DDBJ databases">
        <title>The genome of Folsomia candida.</title>
        <authorList>
            <person name="Faddeeva A."/>
            <person name="Derks M.F."/>
            <person name="Anvar Y."/>
            <person name="Smit S."/>
            <person name="Van Straalen N."/>
            <person name="Roelofs D."/>
        </authorList>
    </citation>
    <scope>NUCLEOTIDE SEQUENCE [LARGE SCALE GENOMIC DNA]</scope>
    <source>
        <strain evidence="12 13">VU population</strain>
        <tissue evidence="12">Whole body</tissue>
    </source>
</reference>
<keyword evidence="13" id="KW-1185">Reference proteome</keyword>
<comment type="subcellular location">
    <subcellularLocation>
        <location evidence="1">Nucleus</location>
    </subcellularLocation>
</comment>
<feature type="compositionally biased region" description="Low complexity" evidence="10">
    <location>
        <begin position="797"/>
        <end position="806"/>
    </location>
</feature>
<dbReference type="PANTHER" id="PTHR15271:SF4">
    <property type="entry name" value="CHROMATIN ASSEMBLY FACTOR 1 SUBUNIT B"/>
    <property type="match status" value="1"/>
</dbReference>
<dbReference type="GO" id="GO:0006281">
    <property type="term" value="P:DNA repair"/>
    <property type="evidence" value="ECO:0007669"/>
    <property type="project" value="UniProtKB-KW"/>
</dbReference>
<keyword evidence="6" id="KW-0156">Chromatin regulator</keyword>
<dbReference type="Gene3D" id="2.130.10.10">
    <property type="entry name" value="YVTN repeat-like/Quinoprotein amine dehydrogenase"/>
    <property type="match status" value="1"/>
</dbReference>
<dbReference type="InterPro" id="IPR045145">
    <property type="entry name" value="PTHR15271"/>
</dbReference>
<feature type="compositionally biased region" description="Low complexity" evidence="10">
    <location>
        <begin position="621"/>
        <end position="633"/>
    </location>
</feature>
<evidence type="ECO:0000256" key="8">
    <source>
        <dbReference type="ARBA" id="ARBA00023242"/>
    </source>
</evidence>
<dbReference type="PROSITE" id="PS50294">
    <property type="entry name" value="WD_REPEATS_REGION"/>
    <property type="match status" value="2"/>
</dbReference>
<keyword evidence="7" id="KW-0234">DNA repair</keyword>
<comment type="caution">
    <text evidence="12">The sequence shown here is derived from an EMBL/GenBank/DDBJ whole genome shotgun (WGS) entry which is preliminary data.</text>
</comment>
<evidence type="ECO:0000256" key="1">
    <source>
        <dbReference type="ARBA" id="ARBA00004123"/>
    </source>
</evidence>
<dbReference type="Proteomes" id="UP000198287">
    <property type="component" value="Unassembled WGS sequence"/>
</dbReference>
<dbReference type="SMART" id="SM00320">
    <property type="entry name" value="WD40"/>
    <property type="match status" value="5"/>
</dbReference>
<feature type="compositionally biased region" description="Polar residues" evidence="10">
    <location>
        <begin position="757"/>
        <end position="782"/>
    </location>
</feature>
<dbReference type="GO" id="GO:0006334">
    <property type="term" value="P:nucleosome assembly"/>
    <property type="evidence" value="ECO:0007669"/>
    <property type="project" value="TreeGrafter"/>
</dbReference>
<evidence type="ECO:0000256" key="7">
    <source>
        <dbReference type="ARBA" id="ARBA00023204"/>
    </source>
</evidence>
<dbReference type="GO" id="GO:0006335">
    <property type="term" value="P:DNA replication-dependent chromatin assembly"/>
    <property type="evidence" value="ECO:0007669"/>
    <property type="project" value="InterPro"/>
</dbReference>
<feature type="compositionally biased region" description="Polar residues" evidence="10">
    <location>
        <begin position="688"/>
        <end position="698"/>
    </location>
</feature>
<evidence type="ECO:0000256" key="2">
    <source>
        <dbReference type="ARBA" id="ARBA00007306"/>
    </source>
</evidence>
<dbReference type="InterPro" id="IPR036322">
    <property type="entry name" value="WD40_repeat_dom_sf"/>
</dbReference>
<evidence type="ECO:0000256" key="5">
    <source>
        <dbReference type="ARBA" id="ARBA00022763"/>
    </source>
</evidence>
<evidence type="ECO:0000313" key="13">
    <source>
        <dbReference type="Proteomes" id="UP000198287"/>
    </source>
</evidence>
<feature type="region of interest" description="Disordered" evidence="10">
    <location>
        <begin position="546"/>
        <end position="673"/>
    </location>
</feature>
<feature type="compositionally biased region" description="Polar residues" evidence="10">
    <location>
        <begin position="812"/>
        <end position="828"/>
    </location>
</feature>
<proteinExistence type="inferred from homology"/>
<feature type="compositionally biased region" description="Polar residues" evidence="10">
    <location>
        <begin position="657"/>
        <end position="666"/>
    </location>
</feature>
<evidence type="ECO:0000256" key="10">
    <source>
        <dbReference type="SAM" id="MobiDB-lite"/>
    </source>
</evidence>
<keyword evidence="5" id="KW-0227">DNA damage</keyword>
<accession>A0A226EPH6</accession>
<keyword evidence="4" id="KW-0677">Repeat</keyword>
<feature type="compositionally biased region" description="Polar residues" evidence="10">
    <location>
        <begin position="734"/>
        <end position="749"/>
    </location>
</feature>
<dbReference type="InterPro" id="IPR055410">
    <property type="entry name" value="Beta-prop_CAF1B_HIR1"/>
</dbReference>
<dbReference type="GO" id="GO:0005634">
    <property type="term" value="C:nucleus"/>
    <property type="evidence" value="ECO:0007669"/>
    <property type="project" value="UniProtKB-SubCell"/>
</dbReference>
<evidence type="ECO:0000256" key="3">
    <source>
        <dbReference type="ARBA" id="ARBA00022574"/>
    </source>
</evidence>
<feature type="compositionally biased region" description="Basic and acidic residues" evidence="10">
    <location>
        <begin position="510"/>
        <end position="524"/>
    </location>
</feature>
<feature type="compositionally biased region" description="Basic and acidic residues" evidence="10">
    <location>
        <begin position="302"/>
        <end position="315"/>
    </location>
</feature>
<feature type="domain" description="CAF1B/HIR1 beta-propeller" evidence="11">
    <location>
        <begin position="322"/>
        <end position="470"/>
    </location>
</feature>
<keyword evidence="3 9" id="KW-0853">WD repeat</keyword>
<evidence type="ECO:0000256" key="6">
    <source>
        <dbReference type="ARBA" id="ARBA00022853"/>
    </source>
</evidence>
<dbReference type="AlphaFoldDB" id="A0A226EPH6"/>
<dbReference type="GO" id="GO:0033186">
    <property type="term" value="C:CAF-1 complex"/>
    <property type="evidence" value="ECO:0007669"/>
    <property type="project" value="TreeGrafter"/>
</dbReference>
<protein>
    <submittedName>
        <fullName evidence="12">Chromatin assembly factor 1 subunit B</fullName>
    </submittedName>
</protein>
<dbReference type="Pfam" id="PF24105">
    <property type="entry name" value="Beta-prop_CAF1B_HIR1"/>
    <property type="match status" value="2"/>
</dbReference>
<organism evidence="12 13">
    <name type="scientific">Folsomia candida</name>
    <name type="common">Springtail</name>
    <dbReference type="NCBI Taxonomy" id="158441"/>
    <lineage>
        <taxon>Eukaryota</taxon>
        <taxon>Metazoa</taxon>
        <taxon>Ecdysozoa</taxon>
        <taxon>Arthropoda</taxon>
        <taxon>Hexapoda</taxon>
        <taxon>Collembola</taxon>
        <taxon>Entomobryomorpha</taxon>
        <taxon>Isotomoidea</taxon>
        <taxon>Isotomidae</taxon>
        <taxon>Proisotominae</taxon>
        <taxon>Folsomia</taxon>
    </lineage>
</organism>